<comment type="caution">
    <text evidence="3">Lacks conserved residue(s) required for the propagation of feature annotation.</text>
</comment>
<sequence>MVLAVARCWVPGRRYLKTTLGTIMFPTPRKEANWACAVAECTFQYDSSRSKVGNFSSPNFPANYSEDLECFYYFSGEDYETLRLTFFVFELEKPFEKGCLTDYIDISTITILNEKQLVGRYCGRQVPPNMLFMHPRAEIVFKSNLVVHGRGFYGRYEFLDEKFIPPPPSTPQSCGGNETGVGGVIMSPGFPGSFQGDLDCIWLIRAEYSQYIYVRILKLHLYGSIANCAEAQLSIIDGYSSLSFNTQLLQKYCGDLTYYKNAGDQIRLSTRNRILIRFKTAVGNDVSRDKKNDYVGFKLVWTAVNFEKTGRARRRCSQYLVLCGAGSSGGVLPVRVQGEPVLHELPELRGDPALLHRPIPRLQRSAELWHGRHDGRGQ</sequence>
<organism evidence="5 6">
    <name type="scientific">Cordylochernes scorpioides</name>
    <dbReference type="NCBI Taxonomy" id="51811"/>
    <lineage>
        <taxon>Eukaryota</taxon>
        <taxon>Metazoa</taxon>
        <taxon>Ecdysozoa</taxon>
        <taxon>Arthropoda</taxon>
        <taxon>Chelicerata</taxon>
        <taxon>Arachnida</taxon>
        <taxon>Pseudoscorpiones</taxon>
        <taxon>Cheliferoidea</taxon>
        <taxon>Chernetidae</taxon>
        <taxon>Cordylochernes</taxon>
    </lineage>
</organism>
<evidence type="ECO:0000256" key="3">
    <source>
        <dbReference type="PROSITE-ProRule" id="PRU00059"/>
    </source>
</evidence>
<evidence type="ECO:0000256" key="2">
    <source>
        <dbReference type="ARBA" id="ARBA00023157"/>
    </source>
</evidence>
<reference evidence="5 6" key="1">
    <citation type="submission" date="2022-01" db="EMBL/GenBank/DDBJ databases">
        <title>A chromosomal length assembly of Cordylochernes scorpioides.</title>
        <authorList>
            <person name="Zeh D."/>
            <person name="Zeh J."/>
        </authorList>
    </citation>
    <scope>NUCLEOTIDE SEQUENCE [LARGE SCALE GENOMIC DNA]</scope>
    <source>
        <strain evidence="5">IN4F17</strain>
        <tissue evidence="5">Whole Body</tissue>
    </source>
</reference>
<dbReference type="Pfam" id="PF00431">
    <property type="entry name" value="CUB"/>
    <property type="match status" value="2"/>
</dbReference>
<evidence type="ECO:0000313" key="6">
    <source>
        <dbReference type="Proteomes" id="UP001235939"/>
    </source>
</evidence>
<evidence type="ECO:0000313" key="5">
    <source>
        <dbReference type="EMBL" id="UYV63909.1"/>
    </source>
</evidence>
<dbReference type="SMART" id="SM00042">
    <property type="entry name" value="CUB"/>
    <property type="match status" value="2"/>
</dbReference>
<keyword evidence="2" id="KW-1015">Disulfide bond</keyword>
<dbReference type="PANTHER" id="PTHR24251">
    <property type="entry name" value="OVOCHYMASE-RELATED"/>
    <property type="match status" value="1"/>
</dbReference>
<dbReference type="EMBL" id="CP092864">
    <property type="protein sequence ID" value="UYV63909.1"/>
    <property type="molecule type" value="Genomic_DNA"/>
</dbReference>
<dbReference type="InterPro" id="IPR000859">
    <property type="entry name" value="CUB_dom"/>
</dbReference>
<feature type="non-terminal residue" evidence="5">
    <location>
        <position position="1"/>
    </location>
</feature>
<dbReference type="PROSITE" id="PS01180">
    <property type="entry name" value="CUB"/>
    <property type="match status" value="2"/>
</dbReference>
<evidence type="ECO:0000259" key="4">
    <source>
        <dbReference type="PROSITE" id="PS01180"/>
    </source>
</evidence>
<protein>
    <recommendedName>
        <fullName evidence="4">CUB domain-containing protein</fullName>
    </recommendedName>
</protein>
<gene>
    <name evidence="5" type="ORF">LAZ67_2005949</name>
</gene>
<dbReference type="Proteomes" id="UP001235939">
    <property type="component" value="Chromosome 02"/>
</dbReference>
<dbReference type="CDD" id="cd00041">
    <property type="entry name" value="CUB"/>
    <property type="match status" value="2"/>
</dbReference>
<evidence type="ECO:0000256" key="1">
    <source>
        <dbReference type="ARBA" id="ARBA00022737"/>
    </source>
</evidence>
<dbReference type="InterPro" id="IPR035914">
    <property type="entry name" value="Sperma_CUB_dom_sf"/>
</dbReference>
<feature type="domain" description="CUB" evidence="4">
    <location>
        <begin position="41"/>
        <end position="159"/>
    </location>
</feature>
<keyword evidence="1" id="KW-0677">Repeat</keyword>
<proteinExistence type="predicted"/>
<dbReference type="SUPFAM" id="SSF49854">
    <property type="entry name" value="Spermadhesin, CUB domain"/>
    <property type="match status" value="2"/>
</dbReference>
<keyword evidence="6" id="KW-1185">Reference proteome</keyword>
<dbReference type="Gene3D" id="2.60.120.290">
    <property type="entry name" value="Spermadhesin, CUB domain"/>
    <property type="match status" value="2"/>
</dbReference>
<feature type="domain" description="CUB" evidence="4">
    <location>
        <begin position="174"/>
        <end position="304"/>
    </location>
</feature>
<name>A0ABY6K6H2_9ARAC</name>
<accession>A0ABY6K6H2</accession>